<sequence length="156" mass="17811">MNNNKLASPHFVVGSIVKGFQRGSKELGIPTANLPQEVIDALPTELELGVYYGWASLNKKDIYKMVLNVGWNPFYNNTKKSLEVHILHKFPHDLYGQEIRLVILGYIRPEMNFSCVDDLIREIKNDISIADKELEKQDVGGYKQNVFLKGIEPQHL</sequence>
<dbReference type="GO" id="GO:0005524">
    <property type="term" value="F:ATP binding"/>
    <property type="evidence" value="ECO:0007669"/>
    <property type="project" value="UniProtKB-KW"/>
</dbReference>
<evidence type="ECO:0000256" key="4">
    <source>
        <dbReference type="ARBA" id="ARBA00022643"/>
    </source>
</evidence>
<keyword evidence="4" id="KW-0288">FMN</keyword>
<accession>A0AAJ7BJU7</accession>
<evidence type="ECO:0000256" key="2">
    <source>
        <dbReference type="ARBA" id="ARBA00012105"/>
    </source>
</evidence>
<keyword evidence="6" id="KW-0547">Nucleotide-binding</keyword>
<dbReference type="InterPro" id="IPR015865">
    <property type="entry name" value="Riboflavin_kinase_bac/euk"/>
</dbReference>
<keyword evidence="5" id="KW-0808">Transferase</keyword>
<dbReference type="EC" id="2.7.1.26" evidence="2"/>
<keyword evidence="7" id="KW-0067">ATP-binding</keyword>
<dbReference type="FunFam" id="2.40.30.30:FF:000005">
    <property type="entry name" value="Haloacid dehalogenase-like hydrolase domain-containing protein 1A"/>
    <property type="match status" value="1"/>
</dbReference>
<evidence type="ECO:0000256" key="7">
    <source>
        <dbReference type="ARBA" id="ARBA00022840"/>
    </source>
</evidence>
<dbReference type="PANTHER" id="PTHR22749:SF6">
    <property type="entry name" value="RIBOFLAVIN KINASE"/>
    <property type="match status" value="1"/>
</dbReference>
<dbReference type="RefSeq" id="XP_015587725.1">
    <property type="nucleotide sequence ID" value="XM_015732239.2"/>
</dbReference>
<gene>
    <name evidence="10" type="primary">LOC107264220</name>
</gene>
<dbReference type="InterPro" id="IPR023468">
    <property type="entry name" value="Riboflavin_kinase"/>
</dbReference>
<dbReference type="SUPFAM" id="SSF82114">
    <property type="entry name" value="Riboflavin kinase-like"/>
    <property type="match status" value="1"/>
</dbReference>
<evidence type="ECO:0000256" key="1">
    <source>
        <dbReference type="ARBA" id="ARBA00005201"/>
    </source>
</evidence>
<dbReference type="KEGG" id="ccin:107264220"/>
<dbReference type="GeneID" id="107264220"/>
<evidence type="ECO:0000313" key="10">
    <source>
        <dbReference type="RefSeq" id="XP_015587725.1"/>
    </source>
</evidence>
<proteinExistence type="predicted"/>
<dbReference type="SMART" id="SM00904">
    <property type="entry name" value="Flavokinase"/>
    <property type="match status" value="1"/>
</dbReference>
<dbReference type="AlphaFoldDB" id="A0AAJ7BJU7"/>
<evidence type="ECO:0000256" key="6">
    <source>
        <dbReference type="ARBA" id="ARBA00022741"/>
    </source>
</evidence>
<reference evidence="10" key="1">
    <citation type="submission" date="2025-08" db="UniProtKB">
        <authorList>
            <consortium name="RefSeq"/>
        </authorList>
    </citation>
    <scope>IDENTIFICATION</scope>
</reference>
<dbReference type="GO" id="GO:0008531">
    <property type="term" value="F:riboflavin kinase activity"/>
    <property type="evidence" value="ECO:0007669"/>
    <property type="project" value="UniProtKB-EC"/>
</dbReference>
<dbReference type="Pfam" id="PF01687">
    <property type="entry name" value="Flavokinase"/>
    <property type="match status" value="1"/>
</dbReference>
<dbReference type="GO" id="GO:0005739">
    <property type="term" value="C:mitochondrion"/>
    <property type="evidence" value="ECO:0007669"/>
    <property type="project" value="TreeGrafter"/>
</dbReference>
<keyword evidence="3" id="KW-0285">Flavoprotein</keyword>
<comment type="pathway">
    <text evidence="1">Cofactor biosynthesis; FMN biosynthesis; FMN from riboflavin (ATP route): step 1/1.</text>
</comment>
<dbReference type="PANTHER" id="PTHR22749">
    <property type="entry name" value="RIBOFLAVIN KINASE/FMN ADENYLYLTRANSFERASE"/>
    <property type="match status" value="1"/>
</dbReference>
<dbReference type="GO" id="GO:0009231">
    <property type="term" value="P:riboflavin biosynthetic process"/>
    <property type="evidence" value="ECO:0007669"/>
    <property type="project" value="InterPro"/>
</dbReference>
<evidence type="ECO:0000256" key="3">
    <source>
        <dbReference type="ARBA" id="ARBA00022630"/>
    </source>
</evidence>
<keyword evidence="9" id="KW-1185">Reference proteome</keyword>
<dbReference type="InterPro" id="IPR023465">
    <property type="entry name" value="Riboflavin_kinase_dom_sf"/>
</dbReference>
<evidence type="ECO:0000259" key="8">
    <source>
        <dbReference type="SMART" id="SM00904"/>
    </source>
</evidence>
<evidence type="ECO:0000256" key="5">
    <source>
        <dbReference type="ARBA" id="ARBA00022679"/>
    </source>
</evidence>
<name>A0AAJ7BJU7_CEPCN</name>
<evidence type="ECO:0000313" key="9">
    <source>
        <dbReference type="Proteomes" id="UP000694920"/>
    </source>
</evidence>
<dbReference type="GO" id="GO:0009398">
    <property type="term" value="P:FMN biosynthetic process"/>
    <property type="evidence" value="ECO:0007669"/>
    <property type="project" value="TreeGrafter"/>
</dbReference>
<organism evidence="9 10">
    <name type="scientific">Cephus cinctus</name>
    <name type="common">Wheat stem sawfly</name>
    <dbReference type="NCBI Taxonomy" id="211228"/>
    <lineage>
        <taxon>Eukaryota</taxon>
        <taxon>Metazoa</taxon>
        <taxon>Ecdysozoa</taxon>
        <taxon>Arthropoda</taxon>
        <taxon>Hexapoda</taxon>
        <taxon>Insecta</taxon>
        <taxon>Pterygota</taxon>
        <taxon>Neoptera</taxon>
        <taxon>Endopterygota</taxon>
        <taxon>Hymenoptera</taxon>
        <taxon>Cephoidea</taxon>
        <taxon>Cephidae</taxon>
        <taxon>Cephus</taxon>
    </lineage>
</organism>
<protein>
    <recommendedName>
        <fullName evidence="2">riboflavin kinase</fullName>
        <ecNumber evidence="2">2.7.1.26</ecNumber>
    </recommendedName>
</protein>
<feature type="domain" description="Riboflavin kinase" evidence="8">
    <location>
        <begin position="5"/>
        <end position="135"/>
    </location>
</feature>
<dbReference type="Gene3D" id="2.40.30.30">
    <property type="entry name" value="Riboflavin kinase-like"/>
    <property type="match status" value="1"/>
</dbReference>
<dbReference type="Proteomes" id="UP000694920">
    <property type="component" value="Unplaced"/>
</dbReference>